<evidence type="ECO:0000256" key="8">
    <source>
        <dbReference type="ARBA" id="ARBA00047391"/>
    </source>
</evidence>
<dbReference type="InterPro" id="IPR020855">
    <property type="entry name" value="Ureohydrolase_Mn_BS"/>
</dbReference>
<proteinExistence type="inferred from homology"/>
<evidence type="ECO:0000256" key="12">
    <source>
        <dbReference type="RuleBase" id="RU361159"/>
    </source>
</evidence>
<evidence type="ECO:0000256" key="11">
    <source>
        <dbReference type="RuleBase" id="RU003684"/>
    </source>
</evidence>
<keyword evidence="4 12" id="KW-0056">Arginine metabolism</keyword>
<comment type="caution">
    <text evidence="13">The sequence shown here is derived from an EMBL/GenBank/DDBJ whole genome shotgun (WGS) entry which is preliminary data.</text>
</comment>
<comment type="pathway">
    <text evidence="1">Nitrogen metabolism; urea cycle; L-ornithine and urea from L-arginine: step 1/1.</text>
</comment>
<evidence type="ECO:0000256" key="2">
    <source>
        <dbReference type="ARBA" id="ARBA00012168"/>
    </source>
</evidence>
<dbReference type="PROSITE" id="PS01053">
    <property type="entry name" value="ARGINASE_1"/>
    <property type="match status" value="1"/>
</dbReference>
<evidence type="ECO:0000256" key="3">
    <source>
        <dbReference type="ARBA" id="ARBA00018123"/>
    </source>
</evidence>
<name>A0ABT9TYH9_PAEHA</name>
<keyword evidence="6 11" id="KW-0378">Hydrolase</keyword>
<evidence type="ECO:0000256" key="4">
    <source>
        <dbReference type="ARBA" id="ARBA00022503"/>
    </source>
</evidence>
<reference evidence="13 14" key="1">
    <citation type="submission" date="2023-07" db="EMBL/GenBank/DDBJ databases">
        <title>Sorghum-associated microbial communities from plants grown in Nebraska, USA.</title>
        <authorList>
            <person name="Schachtman D."/>
        </authorList>
    </citation>
    <scope>NUCLEOTIDE SEQUENCE [LARGE SCALE GENOMIC DNA]</scope>
    <source>
        <strain evidence="13 14">CC482</strain>
    </source>
</reference>
<evidence type="ECO:0000256" key="6">
    <source>
        <dbReference type="ARBA" id="ARBA00022801"/>
    </source>
</evidence>
<comment type="cofactor">
    <cofactor evidence="12">
        <name>Mn(2+)</name>
        <dbReference type="ChEBI" id="CHEBI:29035"/>
    </cofactor>
    <text evidence="12">Binds 2 manganese ions per subunit.</text>
</comment>
<dbReference type="InterPro" id="IPR014033">
    <property type="entry name" value="Arginase"/>
</dbReference>
<dbReference type="InterPro" id="IPR006035">
    <property type="entry name" value="Ureohydrolase"/>
</dbReference>
<dbReference type="NCBIfam" id="TIGR01229">
    <property type="entry name" value="rocF_arginase"/>
    <property type="match status" value="1"/>
</dbReference>
<dbReference type="Pfam" id="PF00491">
    <property type="entry name" value="Arginase"/>
    <property type="match status" value="1"/>
</dbReference>
<evidence type="ECO:0000256" key="1">
    <source>
        <dbReference type="ARBA" id="ARBA00005098"/>
    </source>
</evidence>
<dbReference type="InterPro" id="IPR023696">
    <property type="entry name" value="Ureohydrolase_dom_sf"/>
</dbReference>
<dbReference type="Gene3D" id="3.40.800.10">
    <property type="entry name" value="Ureohydrolase domain"/>
    <property type="match status" value="1"/>
</dbReference>
<dbReference type="PANTHER" id="PTHR43782:SF3">
    <property type="entry name" value="ARGINASE"/>
    <property type="match status" value="1"/>
</dbReference>
<dbReference type="PIRSF" id="PIRSF036979">
    <property type="entry name" value="Arginase"/>
    <property type="match status" value="1"/>
</dbReference>
<comment type="similarity">
    <text evidence="10 11">Belongs to the arginase family.</text>
</comment>
<evidence type="ECO:0000256" key="9">
    <source>
        <dbReference type="NCBIfam" id="TIGR01229"/>
    </source>
</evidence>
<dbReference type="PANTHER" id="PTHR43782">
    <property type="entry name" value="ARGINASE"/>
    <property type="match status" value="1"/>
</dbReference>
<dbReference type="Proteomes" id="UP001229346">
    <property type="component" value="Unassembled WGS sequence"/>
</dbReference>
<sequence length="308" mass="32531">MTLSRVAIIKVPFDLGAGTRGASLGPDCLLQEAGLTDKLNSLFVPYEIAGEVGVPAIAGTATEAFDPAQLPPNLKHIAEVYAMSDSLAEHVSAAAASGAFPLVLGGDHSIAIGTIAGLAEHYANMGVIWFDAHSDMNTEHTSPSGNIHGMSLGISLGRGYEPLTKLRGICPKIKPEHVAIIGARSLDPDEKQFIRSLGVACYTMHDIDRMGIAKVMDEVIRRMQRETDGVHISFDIDSVDPREAPGTGTPVKGGLSYREAHLAMELLYQSGIATSAELVEVNPSLDQGLKTATLAVELIGSLLGDQIL</sequence>
<comment type="catalytic activity">
    <reaction evidence="8 12">
        <text>L-arginine + H2O = urea + L-ornithine</text>
        <dbReference type="Rhea" id="RHEA:20569"/>
        <dbReference type="ChEBI" id="CHEBI:15377"/>
        <dbReference type="ChEBI" id="CHEBI:16199"/>
        <dbReference type="ChEBI" id="CHEBI:32682"/>
        <dbReference type="ChEBI" id="CHEBI:46911"/>
        <dbReference type="EC" id="3.5.3.1"/>
    </reaction>
</comment>
<organism evidence="13 14">
    <name type="scientific">Paenibacillus harenae</name>
    <dbReference type="NCBI Taxonomy" id="306543"/>
    <lineage>
        <taxon>Bacteria</taxon>
        <taxon>Bacillati</taxon>
        <taxon>Bacillota</taxon>
        <taxon>Bacilli</taxon>
        <taxon>Bacillales</taxon>
        <taxon>Paenibacillaceae</taxon>
        <taxon>Paenibacillus</taxon>
    </lineage>
</organism>
<dbReference type="CDD" id="cd09989">
    <property type="entry name" value="Arginase"/>
    <property type="match status" value="1"/>
</dbReference>
<protein>
    <recommendedName>
        <fullName evidence="3 9">Arginase</fullName>
        <ecNumber evidence="2 9">3.5.3.1</ecNumber>
    </recommendedName>
</protein>
<keyword evidence="5 12" id="KW-0479">Metal-binding</keyword>
<dbReference type="SUPFAM" id="SSF52768">
    <property type="entry name" value="Arginase/deacetylase"/>
    <property type="match status" value="1"/>
</dbReference>
<dbReference type="EMBL" id="JAUSSU010000003">
    <property type="protein sequence ID" value="MDQ0112401.1"/>
    <property type="molecule type" value="Genomic_DNA"/>
</dbReference>
<keyword evidence="7 12" id="KW-0464">Manganese</keyword>
<evidence type="ECO:0000256" key="10">
    <source>
        <dbReference type="PROSITE-ProRule" id="PRU00742"/>
    </source>
</evidence>
<evidence type="ECO:0000313" key="13">
    <source>
        <dbReference type="EMBL" id="MDQ0112401.1"/>
    </source>
</evidence>
<dbReference type="RefSeq" id="WP_307203227.1">
    <property type="nucleotide sequence ID" value="NZ_JAUSSU010000003.1"/>
</dbReference>
<dbReference type="PRINTS" id="PR00116">
    <property type="entry name" value="ARGINASE"/>
</dbReference>
<dbReference type="EC" id="3.5.3.1" evidence="2 9"/>
<evidence type="ECO:0000313" key="14">
    <source>
        <dbReference type="Proteomes" id="UP001229346"/>
    </source>
</evidence>
<evidence type="ECO:0000256" key="5">
    <source>
        <dbReference type="ARBA" id="ARBA00022723"/>
    </source>
</evidence>
<dbReference type="PROSITE" id="PS51409">
    <property type="entry name" value="ARGINASE_2"/>
    <property type="match status" value="1"/>
</dbReference>
<keyword evidence="14" id="KW-1185">Reference proteome</keyword>
<evidence type="ECO:0000256" key="7">
    <source>
        <dbReference type="ARBA" id="ARBA00023211"/>
    </source>
</evidence>
<gene>
    <name evidence="13" type="ORF">J2T15_001836</name>
</gene>
<accession>A0ABT9TYH9</accession>
<dbReference type="GO" id="GO:0004053">
    <property type="term" value="F:arginase activity"/>
    <property type="evidence" value="ECO:0007669"/>
    <property type="project" value="UniProtKB-EC"/>
</dbReference>